<evidence type="ECO:0000313" key="11">
    <source>
        <dbReference type="Proteomes" id="UP000578449"/>
    </source>
</evidence>
<dbReference type="AlphaFoldDB" id="A0A840P8D1"/>
<sequence>MSMPDAEDRRRHWCGTMPVHHQLIAGLPEYSIARAAIENTAFQRRTARAPRRADVVTIPVVVHVVYASEEENVSREQIDSQIAVLNQDFRKANPDAAKVPSVWRDLADDARIEFRLADTDPSGAATDGIVRRRTTRSSFGDDEAVKFDDRGGSSAWPADRYLNLWVCRLEPWLGYAQFPGGPAETDGVVIGHTAFGTTGTAAEPYNLGRTATHEVGHWLNLRHIWGDDGDGCSGDDFVADTPNQGGPNFGAPAFPHISCGNAPDGDMFMNFMDYTDDRAMFMFTKGQGERMDACLAGPRSSLVAKPTLEQMWEGVPEEMTRSQA</sequence>
<evidence type="ECO:0000256" key="2">
    <source>
        <dbReference type="ARBA" id="ARBA00022670"/>
    </source>
</evidence>
<dbReference type="PANTHER" id="PTHR47466:SF1">
    <property type="entry name" value="METALLOPROTEASE MEP1 (AFU_ORTHOLOGUE AFUA_1G07730)-RELATED"/>
    <property type="match status" value="1"/>
</dbReference>
<dbReference type="Gene3D" id="3.40.390.10">
    <property type="entry name" value="Collagenase (Catalytic Domain)"/>
    <property type="match status" value="1"/>
</dbReference>
<dbReference type="PANTHER" id="PTHR47466">
    <property type="match status" value="1"/>
</dbReference>
<proteinExistence type="inferred from homology"/>
<dbReference type="SUPFAM" id="SSF55486">
    <property type="entry name" value="Metalloproteases ('zincins'), catalytic domain"/>
    <property type="match status" value="1"/>
</dbReference>
<evidence type="ECO:0000256" key="3">
    <source>
        <dbReference type="ARBA" id="ARBA00022723"/>
    </source>
</evidence>
<evidence type="ECO:0000259" key="9">
    <source>
        <dbReference type="Pfam" id="PF05572"/>
    </source>
</evidence>
<evidence type="ECO:0000256" key="7">
    <source>
        <dbReference type="ARBA" id="ARBA00023049"/>
    </source>
</evidence>
<name>A0A840P8D1_9ACTN</name>
<evidence type="ECO:0000313" key="10">
    <source>
        <dbReference type="EMBL" id="MBB5135928.1"/>
    </source>
</evidence>
<keyword evidence="11" id="KW-1185">Reference proteome</keyword>
<protein>
    <recommendedName>
        <fullName evidence="9">Peptidase M43 pregnancy-associated plasma-A domain-containing protein</fullName>
    </recommendedName>
</protein>
<keyword evidence="5" id="KW-0378">Hydrolase</keyword>
<dbReference type="GO" id="GO:0008237">
    <property type="term" value="F:metallopeptidase activity"/>
    <property type="evidence" value="ECO:0007669"/>
    <property type="project" value="UniProtKB-KW"/>
</dbReference>
<comment type="caution">
    <text evidence="10">The sequence shown here is derived from an EMBL/GenBank/DDBJ whole genome shotgun (WGS) entry which is preliminary data.</text>
</comment>
<dbReference type="InterPro" id="IPR024079">
    <property type="entry name" value="MetalloPept_cat_dom_sf"/>
</dbReference>
<dbReference type="RefSeq" id="WP_185052843.1">
    <property type="nucleotide sequence ID" value="NZ_BAABIX010000024.1"/>
</dbReference>
<dbReference type="Pfam" id="PF05572">
    <property type="entry name" value="Peptidase_M43"/>
    <property type="match status" value="1"/>
</dbReference>
<evidence type="ECO:0000256" key="1">
    <source>
        <dbReference type="ARBA" id="ARBA00008721"/>
    </source>
</evidence>
<evidence type="ECO:0000256" key="5">
    <source>
        <dbReference type="ARBA" id="ARBA00022801"/>
    </source>
</evidence>
<dbReference type="Proteomes" id="UP000578449">
    <property type="component" value="Unassembled WGS sequence"/>
</dbReference>
<evidence type="ECO:0000256" key="4">
    <source>
        <dbReference type="ARBA" id="ARBA00022729"/>
    </source>
</evidence>
<keyword evidence="6" id="KW-0862">Zinc</keyword>
<keyword evidence="2" id="KW-0645">Protease</keyword>
<evidence type="ECO:0000256" key="8">
    <source>
        <dbReference type="ARBA" id="ARBA00023157"/>
    </source>
</evidence>
<gene>
    <name evidence="10" type="ORF">HNP84_005672</name>
</gene>
<reference evidence="10 11" key="1">
    <citation type="submission" date="2020-08" db="EMBL/GenBank/DDBJ databases">
        <title>Genomic Encyclopedia of Type Strains, Phase IV (KMG-IV): sequencing the most valuable type-strain genomes for metagenomic binning, comparative biology and taxonomic classification.</title>
        <authorList>
            <person name="Goeker M."/>
        </authorList>
    </citation>
    <scope>NUCLEOTIDE SEQUENCE [LARGE SCALE GENOMIC DNA]</scope>
    <source>
        <strain evidence="10 11">DSM 45615</strain>
    </source>
</reference>
<dbReference type="GO" id="GO:0046872">
    <property type="term" value="F:metal ion binding"/>
    <property type="evidence" value="ECO:0007669"/>
    <property type="project" value="UniProtKB-KW"/>
</dbReference>
<comment type="similarity">
    <text evidence="1">Belongs to the peptidase M43B family.</text>
</comment>
<dbReference type="GO" id="GO:0006508">
    <property type="term" value="P:proteolysis"/>
    <property type="evidence" value="ECO:0007669"/>
    <property type="project" value="UniProtKB-KW"/>
</dbReference>
<dbReference type="InterPro" id="IPR008754">
    <property type="entry name" value="Peptidase_M43"/>
</dbReference>
<dbReference type="EMBL" id="JACHGN010000012">
    <property type="protein sequence ID" value="MBB5135928.1"/>
    <property type="molecule type" value="Genomic_DNA"/>
</dbReference>
<keyword evidence="7" id="KW-0482">Metalloprotease</keyword>
<organism evidence="10 11">
    <name type="scientific">Thermocatellispora tengchongensis</name>
    <dbReference type="NCBI Taxonomy" id="1073253"/>
    <lineage>
        <taxon>Bacteria</taxon>
        <taxon>Bacillati</taxon>
        <taxon>Actinomycetota</taxon>
        <taxon>Actinomycetes</taxon>
        <taxon>Streptosporangiales</taxon>
        <taxon>Streptosporangiaceae</taxon>
        <taxon>Thermocatellispora</taxon>
    </lineage>
</organism>
<accession>A0A840P8D1</accession>
<keyword evidence="8" id="KW-1015">Disulfide bond</keyword>
<feature type="domain" description="Peptidase M43 pregnancy-associated plasma-A" evidence="9">
    <location>
        <begin position="155"/>
        <end position="295"/>
    </location>
</feature>
<dbReference type="CDD" id="cd04275">
    <property type="entry name" value="ZnMc_pappalysin_like"/>
    <property type="match status" value="1"/>
</dbReference>
<keyword evidence="3" id="KW-0479">Metal-binding</keyword>
<keyword evidence="4" id="KW-0732">Signal</keyword>
<evidence type="ECO:0000256" key="6">
    <source>
        <dbReference type="ARBA" id="ARBA00022833"/>
    </source>
</evidence>